<comment type="caution">
    <text evidence="1">The sequence shown here is derived from an EMBL/GenBank/DDBJ whole genome shotgun (WGS) entry which is preliminary data.</text>
</comment>
<proteinExistence type="predicted"/>
<gene>
    <name evidence="1" type="ORF">N657DRAFT_379588</name>
</gene>
<name>A0AAN6U0Y6_9PEZI</name>
<dbReference type="AlphaFoldDB" id="A0AAN6U0Y6"/>
<evidence type="ECO:0000313" key="2">
    <source>
        <dbReference type="Proteomes" id="UP001302602"/>
    </source>
</evidence>
<reference evidence="1" key="2">
    <citation type="submission" date="2023-05" db="EMBL/GenBank/DDBJ databases">
        <authorList>
            <consortium name="Lawrence Berkeley National Laboratory"/>
            <person name="Steindorff A."/>
            <person name="Hensen N."/>
            <person name="Bonometti L."/>
            <person name="Westerberg I."/>
            <person name="Brannstrom I.O."/>
            <person name="Guillou S."/>
            <person name="Cros-Aarteil S."/>
            <person name="Calhoun S."/>
            <person name="Haridas S."/>
            <person name="Kuo A."/>
            <person name="Mondo S."/>
            <person name="Pangilinan J."/>
            <person name="Riley R."/>
            <person name="Labutti K."/>
            <person name="Andreopoulos B."/>
            <person name="Lipzen A."/>
            <person name="Chen C."/>
            <person name="Yanf M."/>
            <person name="Daum C."/>
            <person name="Ng V."/>
            <person name="Clum A."/>
            <person name="Ohm R."/>
            <person name="Martin F."/>
            <person name="Silar P."/>
            <person name="Natvig D."/>
            <person name="Lalanne C."/>
            <person name="Gautier V."/>
            <person name="Ament-Velasquez S.L."/>
            <person name="Kruys A."/>
            <person name="Hutchinson M.I."/>
            <person name="Powell A.J."/>
            <person name="Barry K."/>
            <person name="Miller A.N."/>
            <person name="Grigoriev I.V."/>
            <person name="Debuchy R."/>
            <person name="Gladieux P."/>
            <person name="Thoren M.H."/>
            <person name="Johannesson H."/>
        </authorList>
    </citation>
    <scope>NUCLEOTIDE SEQUENCE</scope>
    <source>
        <strain evidence="1">CBS 731.68</strain>
    </source>
</reference>
<protein>
    <submittedName>
        <fullName evidence="1">Uncharacterized protein</fullName>
    </submittedName>
</protein>
<keyword evidence="2" id="KW-1185">Reference proteome</keyword>
<reference evidence="1" key="1">
    <citation type="journal article" date="2023" name="Mol. Phylogenet. Evol.">
        <title>Genome-scale phylogeny and comparative genomics of the fungal order Sordariales.</title>
        <authorList>
            <person name="Hensen N."/>
            <person name="Bonometti L."/>
            <person name="Westerberg I."/>
            <person name="Brannstrom I.O."/>
            <person name="Guillou S."/>
            <person name="Cros-Aarteil S."/>
            <person name="Calhoun S."/>
            <person name="Haridas S."/>
            <person name="Kuo A."/>
            <person name="Mondo S."/>
            <person name="Pangilinan J."/>
            <person name="Riley R."/>
            <person name="LaButti K."/>
            <person name="Andreopoulos B."/>
            <person name="Lipzen A."/>
            <person name="Chen C."/>
            <person name="Yan M."/>
            <person name="Daum C."/>
            <person name="Ng V."/>
            <person name="Clum A."/>
            <person name="Steindorff A."/>
            <person name="Ohm R.A."/>
            <person name="Martin F."/>
            <person name="Silar P."/>
            <person name="Natvig D.O."/>
            <person name="Lalanne C."/>
            <person name="Gautier V."/>
            <person name="Ament-Velasquez S.L."/>
            <person name="Kruys A."/>
            <person name="Hutchinson M.I."/>
            <person name="Powell A.J."/>
            <person name="Barry K."/>
            <person name="Miller A.N."/>
            <person name="Grigoriev I.V."/>
            <person name="Debuchy R."/>
            <person name="Gladieux P."/>
            <person name="Hiltunen Thoren M."/>
            <person name="Johannesson H."/>
        </authorList>
    </citation>
    <scope>NUCLEOTIDE SEQUENCE</scope>
    <source>
        <strain evidence="1">CBS 731.68</strain>
    </source>
</reference>
<organism evidence="1 2">
    <name type="scientific">Parathielavia appendiculata</name>
    <dbReference type="NCBI Taxonomy" id="2587402"/>
    <lineage>
        <taxon>Eukaryota</taxon>
        <taxon>Fungi</taxon>
        <taxon>Dikarya</taxon>
        <taxon>Ascomycota</taxon>
        <taxon>Pezizomycotina</taxon>
        <taxon>Sordariomycetes</taxon>
        <taxon>Sordariomycetidae</taxon>
        <taxon>Sordariales</taxon>
        <taxon>Chaetomiaceae</taxon>
        <taxon>Parathielavia</taxon>
    </lineage>
</organism>
<dbReference type="GeneID" id="87823882"/>
<sequence>MDGRFGRLLYVVCFRCPFVLLPWLTNLEVWTAGKGELCWIWLRTFPLPLHTLEALTEVGSLLEYLLQNDHVRELQRMVPTASAYGTTKGRSILPVKDGLLHCSVVG</sequence>
<dbReference type="Proteomes" id="UP001302602">
    <property type="component" value="Unassembled WGS sequence"/>
</dbReference>
<evidence type="ECO:0000313" key="1">
    <source>
        <dbReference type="EMBL" id="KAK4124169.1"/>
    </source>
</evidence>
<dbReference type="RefSeq" id="XP_062647940.1">
    <property type="nucleotide sequence ID" value="XM_062787112.1"/>
</dbReference>
<dbReference type="EMBL" id="MU853227">
    <property type="protein sequence ID" value="KAK4124169.1"/>
    <property type="molecule type" value="Genomic_DNA"/>
</dbReference>
<accession>A0AAN6U0Y6</accession>